<evidence type="ECO:0008006" key="4">
    <source>
        <dbReference type="Google" id="ProtNLM"/>
    </source>
</evidence>
<reference evidence="2" key="1">
    <citation type="submission" date="2023-10" db="EMBL/GenBank/DDBJ databases">
        <title>Genome assembly of Pristionchus species.</title>
        <authorList>
            <person name="Yoshida K."/>
            <person name="Sommer R.J."/>
        </authorList>
    </citation>
    <scope>NUCLEOTIDE SEQUENCE</scope>
    <source>
        <strain evidence="2">RS5133</strain>
    </source>
</reference>
<gene>
    <name evidence="2" type="ORF">PFISCL1PPCAC_7170</name>
</gene>
<name>A0AAV5V9H6_9BILA</name>
<feature type="compositionally biased region" description="Pro residues" evidence="1">
    <location>
        <begin position="370"/>
        <end position="381"/>
    </location>
</feature>
<comment type="caution">
    <text evidence="2">The sequence shown here is derived from an EMBL/GenBank/DDBJ whole genome shotgun (WGS) entry which is preliminary data.</text>
</comment>
<feature type="region of interest" description="Disordered" evidence="1">
    <location>
        <begin position="141"/>
        <end position="200"/>
    </location>
</feature>
<feature type="compositionally biased region" description="Acidic residues" evidence="1">
    <location>
        <begin position="157"/>
        <end position="168"/>
    </location>
</feature>
<dbReference type="Proteomes" id="UP001432322">
    <property type="component" value="Unassembled WGS sequence"/>
</dbReference>
<organism evidence="2 3">
    <name type="scientific">Pristionchus fissidentatus</name>
    <dbReference type="NCBI Taxonomy" id="1538716"/>
    <lineage>
        <taxon>Eukaryota</taxon>
        <taxon>Metazoa</taxon>
        <taxon>Ecdysozoa</taxon>
        <taxon>Nematoda</taxon>
        <taxon>Chromadorea</taxon>
        <taxon>Rhabditida</taxon>
        <taxon>Rhabditina</taxon>
        <taxon>Diplogasteromorpha</taxon>
        <taxon>Diplogasteroidea</taxon>
        <taxon>Neodiplogasteridae</taxon>
        <taxon>Pristionchus</taxon>
    </lineage>
</organism>
<dbReference type="AlphaFoldDB" id="A0AAV5V9H6"/>
<evidence type="ECO:0000313" key="3">
    <source>
        <dbReference type="Proteomes" id="UP001432322"/>
    </source>
</evidence>
<evidence type="ECO:0000313" key="2">
    <source>
        <dbReference type="EMBL" id="GMT15873.1"/>
    </source>
</evidence>
<sequence length="388" mass="42995">MTGKRKTAHENFDEEDGITAESKLISKRQEIPHDIISNFIADIEKIPALWKKSSKLYKMTSIKSAHLSGLDKKHGFERGLSTKLLGYLKQQFSLSISKESLPSGSGCPSPIKTRKEFPFKDELWFLKDGCLQENHRISSSSSSASRVDFGDSSEDRSSDEEDASDDSDAVLGRSDNAETTIDDTRETKPPIARELSEGTKNTLAEIGRVNHSSDGQSFVKTSKVNNKKKKYSFAAEMEKTNSQIDQLTKIIEIKNSRVVSEPVKSPNGDVHSMLDRCIGKVHPDNIDDFKVELLMSMNNLAKKYSSPLVDAVAQPAQAHHSTVPQCYQVPYGCPPPYLSQSHGYHVPYPAQPHSYQPPAFQPPNSITPPTSTPSPDTPSSPMPFQYLP</sequence>
<evidence type="ECO:0000256" key="1">
    <source>
        <dbReference type="SAM" id="MobiDB-lite"/>
    </source>
</evidence>
<accession>A0AAV5V9H6</accession>
<dbReference type="EMBL" id="BTSY01000002">
    <property type="protein sequence ID" value="GMT15873.1"/>
    <property type="molecule type" value="Genomic_DNA"/>
</dbReference>
<keyword evidence="3" id="KW-1185">Reference proteome</keyword>
<protein>
    <recommendedName>
        <fullName evidence="4">MADF domain-containing protein</fullName>
    </recommendedName>
</protein>
<feature type="region of interest" description="Disordered" evidence="1">
    <location>
        <begin position="344"/>
        <end position="388"/>
    </location>
</feature>
<proteinExistence type="predicted"/>